<proteinExistence type="predicted"/>
<accession>A0A916U8J5</accession>
<evidence type="ECO:0000313" key="2">
    <source>
        <dbReference type="Proteomes" id="UP000641514"/>
    </source>
</evidence>
<organism evidence="1 2">
    <name type="scientific">Hoyosella rhizosphaerae</name>
    <dbReference type="NCBI Taxonomy" id="1755582"/>
    <lineage>
        <taxon>Bacteria</taxon>
        <taxon>Bacillati</taxon>
        <taxon>Actinomycetota</taxon>
        <taxon>Actinomycetes</taxon>
        <taxon>Mycobacteriales</taxon>
        <taxon>Hoyosellaceae</taxon>
        <taxon>Hoyosella</taxon>
    </lineage>
</organism>
<reference evidence="1" key="1">
    <citation type="journal article" date="2014" name="Int. J. Syst. Evol. Microbiol.">
        <title>Complete genome sequence of Corynebacterium casei LMG S-19264T (=DSM 44701T), isolated from a smear-ripened cheese.</title>
        <authorList>
            <consortium name="US DOE Joint Genome Institute (JGI-PGF)"/>
            <person name="Walter F."/>
            <person name="Albersmeier A."/>
            <person name="Kalinowski J."/>
            <person name="Ruckert C."/>
        </authorList>
    </citation>
    <scope>NUCLEOTIDE SEQUENCE</scope>
    <source>
        <strain evidence="1">CGMCC 1.15478</strain>
    </source>
</reference>
<gene>
    <name evidence="1" type="ORF">GCM10011410_13070</name>
</gene>
<dbReference type="AlphaFoldDB" id="A0A916U8J5"/>
<dbReference type="EMBL" id="BMJH01000001">
    <property type="protein sequence ID" value="GGC61991.1"/>
    <property type="molecule type" value="Genomic_DNA"/>
</dbReference>
<dbReference type="RefSeq" id="WP_188671712.1">
    <property type="nucleotide sequence ID" value="NZ_BMJH01000001.1"/>
</dbReference>
<comment type="caution">
    <text evidence="1">The sequence shown here is derived from an EMBL/GenBank/DDBJ whole genome shotgun (WGS) entry which is preliminary data.</text>
</comment>
<dbReference type="GO" id="GO:0016491">
    <property type="term" value="F:oxidoreductase activity"/>
    <property type="evidence" value="ECO:0007669"/>
    <property type="project" value="InterPro"/>
</dbReference>
<dbReference type="Gene3D" id="1.10.620.20">
    <property type="entry name" value="Ribonucleotide Reductase, subunit A"/>
    <property type="match status" value="1"/>
</dbReference>
<keyword evidence="2" id="KW-1185">Reference proteome</keyword>
<dbReference type="Pfam" id="PF11583">
    <property type="entry name" value="AurF"/>
    <property type="match status" value="1"/>
</dbReference>
<reference evidence="1" key="2">
    <citation type="submission" date="2020-09" db="EMBL/GenBank/DDBJ databases">
        <authorList>
            <person name="Sun Q."/>
            <person name="Zhou Y."/>
        </authorList>
    </citation>
    <scope>NUCLEOTIDE SEQUENCE</scope>
    <source>
        <strain evidence="1">CGMCC 1.15478</strain>
    </source>
</reference>
<dbReference type="Proteomes" id="UP000641514">
    <property type="component" value="Unassembled WGS sequence"/>
</dbReference>
<dbReference type="InterPro" id="IPR009078">
    <property type="entry name" value="Ferritin-like_SF"/>
</dbReference>
<dbReference type="SUPFAM" id="SSF47240">
    <property type="entry name" value="Ferritin-like"/>
    <property type="match status" value="1"/>
</dbReference>
<protein>
    <submittedName>
        <fullName evidence="1">Membrane protein</fullName>
    </submittedName>
</protein>
<name>A0A916U8J5_9ACTN</name>
<evidence type="ECO:0000313" key="1">
    <source>
        <dbReference type="EMBL" id="GGC61991.1"/>
    </source>
</evidence>
<dbReference type="InterPro" id="IPR012348">
    <property type="entry name" value="RNR-like"/>
</dbReference>
<sequence length="350" mass="39479">MTLSIDDAVKADRQNTAGNDAAAAETQKYHELLSTLSEGSVRKNFDPYTDIAWDSPEFVVDPTDRRWILPVADPLGRHPWYQSQPVEKQIAIGMWRQANIMKVGLHFENALIRGIMHYAFMLKNGDPEFRYVTHEAAEECNHTLMFQEGVNRIGVDVPGMTGLLRKAVPLLGIAVRVFPELFFTFVLSGEEPIDHLQKSILRAGAEMPPMVERIMQIHVAEEARHISFAHEYLIRKVPTSNVVKRGSLSVLMPIAMRWLCDAIVIPPKEFSEEFDIPKSVIKELYWKAPESKEVLRDIFGDVRALARSAGLMNPVSKAVWKLCGIDGRESRYRSEPTADQTKVAALTRAA</sequence>
<dbReference type="InterPro" id="IPR025859">
    <property type="entry name" value="AurF/CmlI"/>
</dbReference>